<reference evidence="2 3" key="1">
    <citation type="submission" date="2016-11" db="EMBL/GenBank/DDBJ databases">
        <authorList>
            <person name="Jaros S."/>
            <person name="Januszkiewicz K."/>
            <person name="Wedrychowicz H."/>
        </authorList>
    </citation>
    <scope>NUCLEOTIDE SEQUENCE [LARGE SCALE GENOMIC DNA]</scope>
    <source>
        <strain evidence="2 3">DSM 12906</strain>
    </source>
</reference>
<sequence length="250" mass="27079">MKQFLGGFAAGSVAAWAGSVGYHYLKGHFLINRHVDAYREHWESRLGDAKDGVLHYVALGDSAAQGVGASHVGASYVAILGERLAEATGNHVAITNLSVSGAVSGDVVARQLPLLADLSFTPDVVTLDIGGNDVIFAADNTVDSFAHSFEKILAALPPGSFVGDVPWFLIPGLAKRSKAMARRAIELIDRYGHHLVPIYQSMRDTGYLRYYTNTAGDWFHPNDKGYLAWADLFWAELERSGKVGDLRESC</sequence>
<dbReference type="InterPro" id="IPR051532">
    <property type="entry name" value="Ester_Hydrolysis_Enzymes"/>
</dbReference>
<dbReference type="Pfam" id="PF13472">
    <property type="entry name" value="Lipase_GDSL_2"/>
    <property type="match status" value="1"/>
</dbReference>
<gene>
    <name evidence="2" type="ORF">SAMN02745244_01736</name>
</gene>
<protein>
    <submittedName>
        <fullName evidence="2">Lysophospholipase L1</fullName>
    </submittedName>
</protein>
<accession>A0A1M6GLQ8</accession>
<feature type="domain" description="SGNH hydrolase-type esterase" evidence="1">
    <location>
        <begin position="58"/>
        <end position="226"/>
    </location>
</feature>
<dbReference type="Proteomes" id="UP000184512">
    <property type="component" value="Unassembled WGS sequence"/>
</dbReference>
<evidence type="ECO:0000313" key="2">
    <source>
        <dbReference type="EMBL" id="SHJ10890.1"/>
    </source>
</evidence>
<dbReference type="RefSeq" id="WP_073187165.1">
    <property type="nucleotide sequence ID" value="NZ_FQZG01000027.1"/>
</dbReference>
<dbReference type="GO" id="GO:0004622">
    <property type="term" value="F:phosphatidylcholine lysophospholipase activity"/>
    <property type="evidence" value="ECO:0007669"/>
    <property type="project" value="TreeGrafter"/>
</dbReference>
<dbReference type="AlphaFoldDB" id="A0A1M6GLQ8"/>
<name>A0A1M6GLQ8_9ACTN</name>
<dbReference type="EMBL" id="FQZG01000027">
    <property type="protein sequence ID" value="SHJ10890.1"/>
    <property type="molecule type" value="Genomic_DNA"/>
</dbReference>
<dbReference type="OrthoDB" id="1828825at2"/>
<keyword evidence="3" id="KW-1185">Reference proteome</keyword>
<evidence type="ECO:0000313" key="3">
    <source>
        <dbReference type="Proteomes" id="UP000184512"/>
    </source>
</evidence>
<dbReference type="PANTHER" id="PTHR30383">
    <property type="entry name" value="THIOESTERASE 1/PROTEASE 1/LYSOPHOSPHOLIPASE L1"/>
    <property type="match status" value="1"/>
</dbReference>
<dbReference type="SUPFAM" id="SSF52266">
    <property type="entry name" value="SGNH hydrolase"/>
    <property type="match status" value="1"/>
</dbReference>
<dbReference type="InterPro" id="IPR013830">
    <property type="entry name" value="SGNH_hydro"/>
</dbReference>
<dbReference type="PANTHER" id="PTHR30383:SF5">
    <property type="entry name" value="SGNH HYDROLASE-TYPE ESTERASE DOMAIN-CONTAINING PROTEIN"/>
    <property type="match status" value="1"/>
</dbReference>
<organism evidence="2 3">
    <name type="scientific">Tessaracoccus bendigoensis DSM 12906</name>
    <dbReference type="NCBI Taxonomy" id="1123357"/>
    <lineage>
        <taxon>Bacteria</taxon>
        <taxon>Bacillati</taxon>
        <taxon>Actinomycetota</taxon>
        <taxon>Actinomycetes</taxon>
        <taxon>Propionibacteriales</taxon>
        <taxon>Propionibacteriaceae</taxon>
        <taxon>Tessaracoccus</taxon>
    </lineage>
</organism>
<dbReference type="STRING" id="1123357.SAMN02745244_01736"/>
<proteinExistence type="predicted"/>
<dbReference type="Gene3D" id="3.40.50.1110">
    <property type="entry name" value="SGNH hydrolase"/>
    <property type="match status" value="1"/>
</dbReference>
<dbReference type="InterPro" id="IPR036514">
    <property type="entry name" value="SGNH_hydro_sf"/>
</dbReference>
<evidence type="ECO:0000259" key="1">
    <source>
        <dbReference type="Pfam" id="PF13472"/>
    </source>
</evidence>